<sequence length="150" mass="18535">MLRFHLRERRHEILQNTWLFKCQCDICERHEKDKKFDEQWASYSKDQDFILECDSNPPQECVEKFLKSFKFVQEHYHNSLLQMFLLHFCILIPCCILKQWYNVVKYSRKAICLGEIIYYDDYERYLIPIKEIIEAKVPKEYRTGLEKYFK</sequence>
<evidence type="ECO:0000313" key="3">
    <source>
        <dbReference type="Proteomes" id="UP000682733"/>
    </source>
</evidence>
<dbReference type="Gene3D" id="1.25.40.10">
    <property type="entry name" value="Tetratricopeptide repeat domain"/>
    <property type="match status" value="1"/>
</dbReference>
<proteinExistence type="predicted"/>
<dbReference type="Proteomes" id="UP000677228">
    <property type="component" value="Unassembled WGS sequence"/>
</dbReference>
<evidence type="ECO:0000313" key="1">
    <source>
        <dbReference type="EMBL" id="CAF1265231.1"/>
    </source>
</evidence>
<gene>
    <name evidence="1" type="ORF">OVA965_LOCUS26920</name>
    <name evidence="2" type="ORF">TMI583_LOCUS27663</name>
</gene>
<dbReference type="AlphaFoldDB" id="A0A8S2PTB0"/>
<dbReference type="Proteomes" id="UP000682733">
    <property type="component" value="Unassembled WGS sequence"/>
</dbReference>
<comment type="caution">
    <text evidence="2">The sequence shown here is derived from an EMBL/GenBank/DDBJ whole genome shotgun (WGS) entry which is preliminary data.</text>
</comment>
<dbReference type="EMBL" id="CAJOBA010039061">
    <property type="protein sequence ID" value="CAF4071480.1"/>
    <property type="molecule type" value="Genomic_DNA"/>
</dbReference>
<organism evidence="2 3">
    <name type="scientific">Didymodactylos carnosus</name>
    <dbReference type="NCBI Taxonomy" id="1234261"/>
    <lineage>
        <taxon>Eukaryota</taxon>
        <taxon>Metazoa</taxon>
        <taxon>Spiralia</taxon>
        <taxon>Gnathifera</taxon>
        <taxon>Rotifera</taxon>
        <taxon>Eurotatoria</taxon>
        <taxon>Bdelloidea</taxon>
        <taxon>Philodinida</taxon>
        <taxon>Philodinidae</taxon>
        <taxon>Didymodactylos</taxon>
    </lineage>
</organism>
<accession>A0A8S2PTB0</accession>
<dbReference type="InterPro" id="IPR011990">
    <property type="entry name" value="TPR-like_helical_dom_sf"/>
</dbReference>
<protein>
    <submittedName>
        <fullName evidence="2">Uncharacterized protein</fullName>
    </submittedName>
</protein>
<dbReference type="EMBL" id="CAJNOK010017503">
    <property type="protein sequence ID" value="CAF1265231.1"/>
    <property type="molecule type" value="Genomic_DNA"/>
</dbReference>
<reference evidence="2" key="1">
    <citation type="submission" date="2021-02" db="EMBL/GenBank/DDBJ databases">
        <authorList>
            <person name="Nowell W R."/>
        </authorList>
    </citation>
    <scope>NUCLEOTIDE SEQUENCE</scope>
</reference>
<evidence type="ECO:0000313" key="2">
    <source>
        <dbReference type="EMBL" id="CAF4071480.1"/>
    </source>
</evidence>
<name>A0A8S2PTB0_9BILA</name>